<accession>A0A917BEQ3</accession>
<evidence type="ECO:0000313" key="2">
    <source>
        <dbReference type="EMBL" id="GGF39782.1"/>
    </source>
</evidence>
<evidence type="ECO:0000256" key="1">
    <source>
        <dbReference type="SAM" id="MobiDB-lite"/>
    </source>
</evidence>
<dbReference type="AlphaFoldDB" id="A0A917BEQ3"/>
<gene>
    <name evidence="2" type="ORF">GCM10011519_11800</name>
</gene>
<sequence length="240" mass="25375">MLRRDGVLLAREHPALARTVRRMAVDATLTAVLPGVVVATSDLSGPEVVALAVARGLPDAVITGAAAARLTFWPELRVDRVTAANARTRARGALVEVVTERIPAELVVTVQGISVACPSLTALDLGGPGIDRALMSRAASLASMGHALDRTPRRPGNRERRRMLHDSRDEPWSEAERLAHAVLRGAGVTGFRTNHPVSCGGATFYLDIAFPSQMVAIEVDGFRCTAGAASSSRTVGGRRC</sequence>
<keyword evidence="3" id="KW-1185">Reference proteome</keyword>
<proteinExistence type="predicted"/>
<protein>
    <recommendedName>
        <fullName evidence="4">DUF559 domain-containing protein</fullName>
    </recommendedName>
</protein>
<organism evidence="2 3">
    <name type="scientific">Marmoricola endophyticus</name>
    <dbReference type="NCBI Taxonomy" id="2040280"/>
    <lineage>
        <taxon>Bacteria</taxon>
        <taxon>Bacillati</taxon>
        <taxon>Actinomycetota</taxon>
        <taxon>Actinomycetes</taxon>
        <taxon>Propionibacteriales</taxon>
        <taxon>Nocardioidaceae</taxon>
        <taxon>Marmoricola</taxon>
    </lineage>
</organism>
<reference evidence="2" key="1">
    <citation type="journal article" date="2014" name="Int. J. Syst. Evol. Microbiol.">
        <title>Complete genome sequence of Corynebacterium casei LMG S-19264T (=DSM 44701T), isolated from a smear-ripened cheese.</title>
        <authorList>
            <consortium name="US DOE Joint Genome Institute (JGI-PGF)"/>
            <person name="Walter F."/>
            <person name="Albersmeier A."/>
            <person name="Kalinowski J."/>
            <person name="Ruckert C."/>
        </authorList>
    </citation>
    <scope>NUCLEOTIDE SEQUENCE</scope>
    <source>
        <strain evidence="2">CGMCC 1.16067</strain>
    </source>
</reference>
<comment type="caution">
    <text evidence="2">The sequence shown here is derived from an EMBL/GenBank/DDBJ whole genome shotgun (WGS) entry which is preliminary data.</text>
</comment>
<evidence type="ECO:0008006" key="4">
    <source>
        <dbReference type="Google" id="ProtNLM"/>
    </source>
</evidence>
<evidence type="ECO:0000313" key="3">
    <source>
        <dbReference type="Proteomes" id="UP000649179"/>
    </source>
</evidence>
<feature type="region of interest" description="Disordered" evidence="1">
    <location>
        <begin position="147"/>
        <end position="168"/>
    </location>
</feature>
<reference evidence="2" key="2">
    <citation type="submission" date="2020-09" db="EMBL/GenBank/DDBJ databases">
        <authorList>
            <person name="Sun Q."/>
            <person name="Zhou Y."/>
        </authorList>
    </citation>
    <scope>NUCLEOTIDE SEQUENCE</scope>
    <source>
        <strain evidence="2">CGMCC 1.16067</strain>
    </source>
</reference>
<dbReference type="EMBL" id="BMKQ01000001">
    <property type="protein sequence ID" value="GGF39782.1"/>
    <property type="molecule type" value="Genomic_DNA"/>
</dbReference>
<name>A0A917BEQ3_9ACTN</name>
<dbReference type="Proteomes" id="UP000649179">
    <property type="component" value="Unassembled WGS sequence"/>
</dbReference>